<name>A0A0S8FN03_UNCW3</name>
<dbReference type="AlphaFoldDB" id="A0A0S8FN03"/>
<organism evidence="2 3">
    <name type="scientific">candidate division WOR_3 bacterium SM23_42</name>
    <dbReference type="NCBI Taxonomy" id="1703779"/>
    <lineage>
        <taxon>Bacteria</taxon>
        <taxon>Bacteria division WOR-3</taxon>
    </lineage>
</organism>
<comment type="caution">
    <text evidence="2">The sequence shown here is derived from an EMBL/GenBank/DDBJ whole genome shotgun (WGS) entry which is preliminary data.</text>
</comment>
<dbReference type="PROSITE" id="PS51186">
    <property type="entry name" value="GNAT"/>
    <property type="match status" value="1"/>
</dbReference>
<dbReference type="InterPro" id="IPR000182">
    <property type="entry name" value="GNAT_dom"/>
</dbReference>
<proteinExistence type="predicted"/>
<dbReference type="SUPFAM" id="SSF55729">
    <property type="entry name" value="Acyl-CoA N-acyltransferases (Nat)"/>
    <property type="match status" value="1"/>
</dbReference>
<dbReference type="InterPro" id="IPR051531">
    <property type="entry name" value="N-acetyltransferase"/>
</dbReference>
<dbReference type="Proteomes" id="UP000051373">
    <property type="component" value="Unassembled WGS sequence"/>
</dbReference>
<dbReference type="PANTHER" id="PTHR43792">
    <property type="entry name" value="GNAT FAMILY, PUTATIVE (AFU_ORTHOLOGUE AFUA_3G00765)-RELATED-RELATED"/>
    <property type="match status" value="1"/>
</dbReference>
<evidence type="ECO:0000313" key="3">
    <source>
        <dbReference type="Proteomes" id="UP000051373"/>
    </source>
</evidence>
<evidence type="ECO:0000313" key="2">
    <source>
        <dbReference type="EMBL" id="KPK62120.1"/>
    </source>
</evidence>
<feature type="domain" description="N-acetyltransferase" evidence="1">
    <location>
        <begin position="7"/>
        <end position="168"/>
    </location>
</feature>
<sequence length="171" mass="20162">MIETNRLILRLMDENDVMDMLKIFTDTNVIKSFNMPPFNSTQMKAWINRNLNHQKKYGYGLFAVILKCNQELIGDCGLEHTTFEDKPCVEIGYDFLSKYWNQGYATEATKAVKEYAIERLNIDLMSICSFIRKNNIASQRVSEKVGMRRIKEYTVNNIDYYLYAFSREYLI</sequence>
<gene>
    <name evidence="2" type="ORF">AMJ83_11585</name>
</gene>
<reference evidence="2 3" key="1">
    <citation type="journal article" date="2015" name="Microbiome">
        <title>Genomic resolution of linkages in carbon, nitrogen, and sulfur cycling among widespread estuary sediment bacteria.</title>
        <authorList>
            <person name="Baker B.J."/>
            <person name="Lazar C.S."/>
            <person name="Teske A.P."/>
            <person name="Dick G.J."/>
        </authorList>
    </citation>
    <scope>NUCLEOTIDE SEQUENCE [LARGE SCALE GENOMIC DNA]</scope>
    <source>
        <strain evidence="2">SM23_42</strain>
    </source>
</reference>
<dbReference type="Pfam" id="PF13302">
    <property type="entry name" value="Acetyltransf_3"/>
    <property type="match status" value="1"/>
</dbReference>
<dbReference type="PANTHER" id="PTHR43792:SF1">
    <property type="entry name" value="N-ACETYLTRANSFERASE DOMAIN-CONTAINING PROTEIN"/>
    <property type="match status" value="1"/>
</dbReference>
<dbReference type="STRING" id="1703779.AMJ83_11585"/>
<dbReference type="EMBL" id="LJUJ01000053">
    <property type="protein sequence ID" value="KPK62120.1"/>
    <property type="molecule type" value="Genomic_DNA"/>
</dbReference>
<evidence type="ECO:0000259" key="1">
    <source>
        <dbReference type="PROSITE" id="PS51186"/>
    </source>
</evidence>
<dbReference type="InterPro" id="IPR016181">
    <property type="entry name" value="Acyl_CoA_acyltransferase"/>
</dbReference>
<protein>
    <recommendedName>
        <fullName evidence="1">N-acetyltransferase domain-containing protein</fullName>
    </recommendedName>
</protein>
<accession>A0A0S8FN03</accession>
<dbReference type="Gene3D" id="3.40.630.30">
    <property type="match status" value="1"/>
</dbReference>
<dbReference type="GO" id="GO:0016747">
    <property type="term" value="F:acyltransferase activity, transferring groups other than amino-acyl groups"/>
    <property type="evidence" value="ECO:0007669"/>
    <property type="project" value="InterPro"/>
</dbReference>